<protein>
    <submittedName>
        <fullName evidence="2">Uncharacterized protein</fullName>
    </submittedName>
</protein>
<dbReference type="AlphaFoldDB" id="A0A8S9NUP1"/>
<accession>A0A8S9NUP1</accession>
<name>A0A8S9NUP1_BRACR</name>
<sequence>MTNTNKELPPESEDLIPSQQRKRKRRSNTNESENTQPCSSNFKTILTSVPLSKAFPRVLSDISNIHPKETSSTLYIGTCPTNDNGKDVNAQGKRLKNNSYKLMSIKLATSLEDLKMFQQLLRERSATTDVTDHTPSTYSRKKPGAKSGVLADITNACPTASTLPFQFGTPSTSGLCISKIYTKGKGKVVAGDNKLKSKSVTKSCRKTLETQFDGCVDDNSSSEDCEDQPYQCDYEEESELYKKQVYDCSSEESDTSDYETISCNPMFSTDTDHRSPDVLSKTNTKTASSCKL</sequence>
<dbReference type="EMBL" id="QGKX02001521">
    <property type="protein sequence ID" value="KAF3508724.1"/>
    <property type="molecule type" value="Genomic_DNA"/>
</dbReference>
<feature type="region of interest" description="Disordered" evidence="1">
    <location>
        <begin position="1"/>
        <end position="41"/>
    </location>
</feature>
<feature type="compositionally biased region" description="Polar residues" evidence="1">
    <location>
        <begin position="280"/>
        <end position="292"/>
    </location>
</feature>
<feature type="compositionally biased region" description="Polar residues" evidence="1">
    <location>
        <begin position="29"/>
        <end position="41"/>
    </location>
</feature>
<reference evidence="2" key="1">
    <citation type="submission" date="2019-12" db="EMBL/GenBank/DDBJ databases">
        <title>Genome sequencing and annotation of Brassica cretica.</title>
        <authorList>
            <person name="Studholme D.J."/>
            <person name="Sarris P."/>
        </authorList>
    </citation>
    <scope>NUCLEOTIDE SEQUENCE</scope>
    <source>
        <strain evidence="2">PFS-109/04</strain>
        <tissue evidence="2">Leaf</tissue>
    </source>
</reference>
<feature type="region of interest" description="Disordered" evidence="1">
    <location>
        <begin position="252"/>
        <end position="292"/>
    </location>
</feature>
<comment type="caution">
    <text evidence="2">The sequence shown here is derived from an EMBL/GenBank/DDBJ whole genome shotgun (WGS) entry which is preliminary data.</text>
</comment>
<evidence type="ECO:0000256" key="1">
    <source>
        <dbReference type="SAM" id="MobiDB-lite"/>
    </source>
</evidence>
<proteinExistence type="predicted"/>
<dbReference type="Proteomes" id="UP000712600">
    <property type="component" value="Unassembled WGS sequence"/>
</dbReference>
<evidence type="ECO:0000313" key="3">
    <source>
        <dbReference type="Proteomes" id="UP000712600"/>
    </source>
</evidence>
<organism evidence="2 3">
    <name type="scientific">Brassica cretica</name>
    <name type="common">Mustard</name>
    <dbReference type="NCBI Taxonomy" id="69181"/>
    <lineage>
        <taxon>Eukaryota</taxon>
        <taxon>Viridiplantae</taxon>
        <taxon>Streptophyta</taxon>
        <taxon>Embryophyta</taxon>
        <taxon>Tracheophyta</taxon>
        <taxon>Spermatophyta</taxon>
        <taxon>Magnoliopsida</taxon>
        <taxon>eudicotyledons</taxon>
        <taxon>Gunneridae</taxon>
        <taxon>Pentapetalae</taxon>
        <taxon>rosids</taxon>
        <taxon>malvids</taxon>
        <taxon>Brassicales</taxon>
        <taxon>Brassicaceae</taxon>
        <taxon>Brassiceae</taxon>
        <taxon>Brassica</taxon>
    </lineage>
</organism>
<evidence type="ECO:0000313" key="2">
    <source>
        <dbReference type="EMBL" id="KAF3508724.1"/>
    </source>
</evidence>
<feature type="region of interest" description="Disordered" evidence="1">
    <location>
        <begin position="126"/>
        <end position="145"/>
    </location>
</feature>
<gene>
    <name evidence="2" type="ORF">F2Q69_00003272</name>
</gene>